<sequence length="395" mass="43375">MTTFKRIALVCTLAISATTAWADDKKEIFNPVRSSVTSQTIAPDARSAGLGDVGAATDADVYSQFWNPAKYPFAISRAGVGLSYTPWLRQLVNDIGLAYMSGYYRIGDYAAISAGIRYFSLGEVSTYDGSGGSGSAPTLTIRPYEMSADVAYSLMLSEKFSIAAGVRWIYSDLTYSYTDNTTPGSAFAADLGLYYQNYVNIGQRECQLGIGMNISNIGSKITMGEDANSEFIPTNLRLGASLMIPIDEYNRFTIAADANKLLVPTYPHQNEGESTEDYQRRVQKDYYDVSSIGGIFKSFGDAPGGFKEELEEINLSVGAEYVYHDQFSVRAGYHHESANKGNRKYFTVGAGFKMSAFTLDAGYVIATAKSNPLDQTMRFSLTFDMDGLKDLFKRR</sequence>
<evidence type="ECO:0000259" key="2">
    <source>
        <dbReference type="Pfam" id="PF19572"/>
    </source>
</evidence>
<keyword evidence="1" id="KW-0732">Signal</keyword>
<protein>
    <recommendedName>
        <fullName evidence="2">Type IX secretion system protein PorV domain-containing protein</fullName>
    </recommendedName>
</protein>
<comment type="caution">
    <text evidence="3">The sequence shown here is derived from an EMBL/GenBank/DDBJ whole genome shotgun (WGS) entry which is preliminary data.</text>
</comment>
<dbReference type="Gene3D" id="2.40.160.60">
    <property type="entry name" value="Outer membrane protein transport protein (OMPP1/FadL/TodX)"/>
    <property type="match status" value="1"/>
</dbReference>
<proteinExistence type="predicted"/>
<dbReference type="InterPro" id="IPR047799">
    <property type="entry name" value="T9SS_OM_PorV"/>
</dbReference>
<dbReference type="PATRIC" id="fig|1122985.7.peg.1905"/>
<dbReference type="EMBL" id="JNGW01000078">
    <property type="protein sequence ID" value="KDR52054.1"/>
    <property type="molecule type" value="Genomic_DNA"/>
</dbReference>
<dbReference type="RefSeq" id="WP_018967664.1">
    <property type="nucleotide sequence ID" value="NZ_KB899216.1"/>
</dbReference>
<dbReference type="SUPFAM" id="SSF56935">
    <property type="entry name" value="Porins"/>
    <property type="match status" value="1"/>
</dbReference>
<evidence type="ECO:0000313" key="4">
    <source>
        <dbReference type="Proteomes" id="UP000027442"/>
    </source>
</evidence>
<gene>
    <name evidence="3" type="ORF">HMPREF1991_01829</name>
</gene>
<dbReference type="AlphaFoldDB" id="A0A069QJ17"/>
<accession>A0A069QJ17</accession>
<feature type="domain" description="Type IX secretion system protein PorV" evidence="2">
    <location>
        <begin position="34"/>
        <end position="266"/>
    </location>
</feature>
<organism evidence="3 4">
    <name type="scientific">Hoylesella loescheii DSM 19665 = JCM 12249 = ATCC 15930</name>
    <dbReference type="NCBI Taxonomy" id="1122985"/>
    <lineage>
        <taxon>Bacteria</taxon>
        <taxon>Pseudomonadati</taxon>
        <taxon>Bacteroidota</taxon>
        <taxon>Bacteroidia</taxon>
        <taxon>Bacteroidales</taxon>
        <taxon>Prevotellaceae</taxon>
        <taxon>Hoylesella</taxon>
    </lineage>
</organism>
<feature type="chain" id="PRO_5001665390" description="Type IX secretion system protein PorV domain-containing protein" evidence="1">
    <location>
        <begin position="23"/>
        <end position="395"/>
    </location>
</feature>
<evidence type="ECO:0000256" key="1">
    <source>
        <dbReference type="SAM" id="SignalP"/>
    </source>
</evidence>
<dbReference type="HOGENOM" id="CLU_058805_1_1_10"/>
<feature type="signal peptide" evidence="1">
    <location>
        <begin position="1"/>
        <end position="22"/>
    </location>
</feature>
<dbReference type="eggNOG" id="COG2067">
    <property type="taxonomic scope" value="Bacteria"/>
</dbReference>
<keyword evidence="4" id="KW-1185">Reference proteome</keyword>
<dbReference type="InterPro" id="IPR045741">
    <property type="entry name" value="PorV"/>
</dbReference>
<name>A0A069QJ17_HOYLO</name>
<dbReference type="NCBIfam" id="NF033709">
    <property type="entry name" value="PorV_fam"/>
    <property type="match status" value="1"/>
</dbReference>
<dbReference type="Pfam" id="PF19572">
    <property type="entry name" value="PorV"/>
    <property type="match status" value="1"/>
</dbReference>
<dbReference type="Proteomes" id="UP000027442">
    <property type="component" value="Unassembled WGS sequence"/>
</dbReference>
<dbReference type="NCBIfam" id="NF033710">
    <property type="entry name" value="T9SS_OM_PorV"/>
    <property type="match status" value="1"/>
</dbReference>
<reference evidence="3 4" key="1">
    <citation type="submission" date="2013-08" db="EMBL/GenBank/DDBJ databases">
        <authorList>
            <person name="Weinstock G."/>
            <person name="Sodergren E."/>
            <person name="Wylie T."/>
            <person name="Fulton L."/>
            <person name="Fulton R."/>
            <person name="Fronick C."/>
            <person name="O'Laughlin M."/>
            <person name="Godfrey J."/>
            <person name="Miner T."/>
            <person name="Herter B."/>
            <person name="Appelbaum E."/>
            <person name="Cordes M."/>
            <person name="Lek S."/>
            <person name="Wollam A."/>
            <person name="Pepin K.H."/>
            <person name="Palsikar V.B."/>
            <person name="Mitreva M."/>
            <person name="Wilson R.K."/>
        </authorList>
    </citation>
    <scope>NUCLEOTIDE SEQUENCE [LARGE SCALE GENOMIC DNA]</scope>
    <source>
        <strain evidence="3 4">ATCC 15930</strain>
    </source>
</reference>
<evidence type="ECO:0000313" key="3">
    <source>
        <dbReference type="EMBL" id="KDR52054.1"/>
    </source>
</evidence>